<dbReference type="Gene3D" id="6.10.280.160">
    <property type="entry name" value="Mediator of RNA polymerase II transcription subunit 22"/>
    <property type="match status" value="1"/>
</dbReference>
<dbReference type="Proteomes" id="UP000663699">
    <property type="component" value="Chromosome 3"/>
</dbReference>
<name>A0A899FWJ0_9ASCO</name>
<sequence length="134" mass="15299">MNPSEDLDLLAARTTELIKQIDEASFTLLSRFCQIIEVVGNDAKDQCTVASESYQIETHAASMIRSAEELLLISRLIKEAWMLWKTNTWDPVPEQMKNISPSSLDQILELLNQYKYNDSSENTEIEQTQTQEAT</sequence>
<evidence type="ECO:0000256" key="1">
    <source>
        <dbReference type="ARBA" id="ARBA00004123"/>
    </source>
</evidence>
<comment type="subcellular location">
    <subcellularLocation>
        <location evidence="1">Nucleus</location>
    </subcellularLocation>
</comment>
<dbReference type="InterPro" id="IPR009332">
    <property type="entry name" value="Med22"/>
</dbReference>
<evidence type="ECO:0000256" key="3">
    <source>
        <dbReference type="ARBA" id="ARBA00023015"/>
    </source>
</evidence>
<evidence type="ECO:0000256" key="2">
    <source>
        <dbReference type="ARBA" id="ARBA00005942"/>
    </source>
</evidence>
<evidence type="ECO:0000256" key="5">
    <source>
        <dbReference type="ARBA" id="ARBA00023242"/>
    </source>
</evidence>
<reference evidence="6" key="1">
    <citation type="submission" date="2020-06" db="EMBL/GenBank/DDBJ databases">
        <title>Genomes of multiple members of Pneumocystis genus reveal paths to human pathogen Pneumocystis jirovecii.</title>
        <authorList>
            <person name="Cisse O.H."/>
            <person name="Ma L."/>
            <person name="Dekker J."/>
            <person name="Khil P."/>
            <person name="Jo J."/>
            <person name="Brenchley J."/>
            <person name="Blair R."/>
            <person name="Pahar B."/>
            <person name="Chabe M."/>
            <person name="Van Rompay K.A."/>
            <person name="Keesler R."/>
            <person name="Sukura A."/>
            <person name="Hirsch V."/>
            <person name="Kutty G."/>
            <person name="Liu Y."/>
            <person name="Peng L."/>
            <person name="Chen J."/>
            <person name="Song J."/>
            <person name="Weissenbacher-Lang C."/>
            <person name="Xu J."/>
            <person name="Upham N.S."/>
            <person name="Stajich J.E."/>
            <person name="Cuomo C.A."/>
            <person name="Cushion M.T."/>
            <person name="Kovacs J.A."/>
        </authorList>
    </citation>
    <scope>NUCLEOTIDE SEQUENCE</scope>
    <source>
        <strain evidence="6">2A</strain>
    </source>
</reference>
<evidence type="ECO:0000256" key="4">
    <source>
        <dbReference type="ARBA" id="ARBA00023163"/>
    </source>
</evidence>
<evidence type="ECO:0000313" key="6">
    <source>
        <dbReference type="EMBL" id="QSL64756.1"/>
    </source>
</evidence>
<gene>
    <name evidence="6" type="ORF">MERGE_002058</name>
</gene>
<dbReference type="GO" id="GO:0006357">
    <property type="term" value="P:regulation of transcription by RNA polymerase II"/>
    <property type="evidence" value="ECO:0007669"/>
    <property type="project" value="InterPro"/>
</dbReference>
<evidence type="ECO:0008006" key="8">
    <source>
        <dbReference type="Google" id="ProtNLM"/>
    </source>
</evidence>
<keyword evidence="5" id="KW-0539">Nucleus</keyword>
<organism evidence="6 7">
    <name type="scientific">Pneumocystis wakefieldiae</name>
    <dbReference type="NCBI Taxonomy" id="38082"/>
    <lineage>
        <taxon>Eukaryota</taxon>
        <taxon>Fungi</taxon>
        <taxon>Dikarya</taxon>
        <taxon>Ascomycota</taxon>
        <taxon>Taphrinomycotina</taxon>
        <taxon>Pneumocystomycetes</taxon>
        <taxon>Pneumocystaceae</taxon>
        <taxon>Pneumocystis</taxon>
    </lineage>
</organism>
<dbReference type="EMBL" id="CP054534">
    <property type="protein sequence ID" value="QSL64756.1"/>
    <property type="molecule type" value="Genomic_DNA"/>
</dbReference>
<proteinExistence type="inferred from homology"/>
<comment type="similarity">
    <text evidence="2">Belongs to the Mediator complex subunit 22 family.</text>
</comment>
<keyword evidence="4" id="KW-0804">Transcription</keyword>
<keyword evidence="3" id="KW-0805">Transcription regulation</keyword>
<dbReference type="AlphaFoldDB" id="A0A899FWJ0"/>
<keyword evidence="7" id="KW-1185">Reference proteome</keyword>
<evidence type="ECO:0000313" key="7">
    <source>
        <dbReference type="Proteomes" id="UP000663699"/>
    </source>
</evidence>
<protein>
    <recommendedName>
        <fullName evidence="8">Mediator of RNA polymerase II transcription subunit 22</fullName>
    </recommendedName>
</protein>
<accession>A0A899FWJ0</accession>
<dbReference type="OrthoDB" id="203279at2759"/>
<dbReference type="Pfam" id="PF06179">
    <property type="entry name" value="Med22"/>
    <property type="match status" value="1"/>
</dbReference>
<dbReference type="GO" id="GO:0016592">
    <property type="term" value="C:mediator complex"/>
    <property type="evidence" value="ECO:0007669"/>
    <property type="project" value="InterPro"/>
</dbReference>
<dbReference type="GO" id="GO:0003712">
    <property type="term" value="F:transcription coregulator activity"/>
    <property type="evidence" value="ECO:0007669"/>
    <property type="project" value="InterPro"/>
</dbReference>